<evidence type="ECO:0000256" key="2">
    <source>
        <dbReference type="ARBA" id="ARBA00022679"/>
    </source>
</evidence>
<dbReference type="UniPathway" id="UPA00538">
    <property type="reaction ID" value="UER00592"/>
</dbReference>
<evidence type="ECO:0000256" key="5">
    <source>
        <dbReference type="HAMAP-Rule" id="MF_00013"/>
    </source>
</evidence>
<evidence type="ECO:0000256" key="1">
    <source>
        <dbReference type="ARBA" id="ARBA00004821"/>
    </source>
</evidence>
<keyword evidence="5" id="KW-0963">Cytoplasm</keyword>
<dbReference type="NCBIfam" id="NF010925">
    <property type="entry name" value="PRK14345.1"/>
    <property type="match status" value="1"/>
</dbReference>
<evidence type="ECO:0000256" key="6">
    <source>
        <dbReference type="PIRNR" id="PIRNR016262"/>
    </source>
</evidence>
<dbReference type="EMBL" id="ABVL01000015">
    <property type="protein sequence ID" value="EDY17984.1"/>
    <property type="molecule type" value="Genomic_DNA"/>
</dbReference>
<reference evidence="11 12" key="1">
    <citation type="journal article" date="2011" name="J. Bacteriol.">
        <title>Genome sequence of Chthoniobacter flavus Ellin428, an aerobic heterotrophic soil bacterium.</title>
        <authorList>
            <person name="Kant R."/>
            <person name="van Passel M.W."/>
            <person name="Palva A."/>
            <person name="Lucas S."/>
            <person name="Lapidus A."/>
            <person name="Glavina Del Rio T."/>
            <person name="Dalin E."/>
            <person name="Tice H."/>
            <person name="Bruce D."/>
            <person name="Goodwin L."/>
            <person name="Pitluck S."/>
            <person name="Larimer F.W."/>
            <person name="Land M.L."/>
            <person name="Hauser L."/>
            <person name="Sangwan P."/>
            <person name="de Vos W.M."/>
            <person name="Janssen P.H."/>
            <person name="Smidt H."/>
        </authorList>
    </citation>
    <scope>NUCLEOTIDE SEQUENCE [LARGE SCALE GENOMIC DNA]</scope>
    <source>
        <strain evidence="11 12">Ellin428</strain>
    </source>
</reference>
<feature type="binding site" evidence="5 8">
    <location>
        <begin position="155"/>
        <end position="157"/>
    </location>
    <ligand>
        <name>substrate</name>
    </ligand>
</feature>
<dbReference type="Pfam" id="PF21948">
    <property type="entry name" value="LplA-B_cat"/>
    <property type="match status" value="1"/>
</dbReference>
<dbReference type="CDD" id="cd16444">
    <property type="entry name" value="LipB"/>
    <property type="match status" value="1"/>
</dbReference>
<accession>B4D675</accession>
<comment type="caution">
    <text evidence="11">The sequence shown here is derived from an EMBL/GenBank/DDBJ whole genome shotgun (WGS) entry which is preliminary data.</text>
</comment>
<gene>
    <name evidence="5" type="primary">lipB</name>
    <name evidence="11" type="ORF">CfE428DRAFT_4414</name>
</gene>
<dbReference type="PROSITE" id="PS51733">
    <property type="entry name" value="BPL_LPL_CATALYTIC"/>
    <property type="match status" value="1"/>
</dbReference>
<evidence type="ECO:0000259" key="10">
    <source>
        <dbReference type="PROSITE" id="PS51733"/>
    </source>
</evidence>
<organism evidence="11 12">
    <name type="scientific">Chthoniobacter flavus Ellin428</name>
    <dbReference type="NCBI Taxonomy" id="497964"/>
    <lineage>
        <taxon>Bacteria</taxon>
        <taxon>Pseudomonadati</taxon>
        <taxon>Verrucomicrobiota</taxon>
        <taxon>Spartobacteria</taxon>
        <taxon>Chthoniobacterales</taxon>
        <taxon>Chthoniobacteraceae</taxon>
        <taxon>Chthoniobacter</taxon>
    </lineage>
</organism>
<dbReference type="GO" id="GO:0005737">
    <property type="term" value="C:cytoplasm"/>
    <property type="evidence" value="ECO:0007669"/>
    <property type="project" value="UniProtKB-SubCell"/>
</dbReference>
<dbReference type="GO" id="GO:0016874">
    <property type="term" value="F:ligase activity"/>
    <property type="evidence" value="ECO:0007669"/>
    <property type="project" value="UniProtKB-KW"/>
</dbReference>
<dbReference type="InterPro" id="IPR020605">
    <property type="entry name" value="Octanoyltransferase_CS"/>
</dbReference>
<feature type="active site" description="Acyl-thioester intermediate" evidence="5 7">
    <location>
        <position position="173"/>
    </location>
</feature>
<name>B4D675_9BACT</name>
<feature type="domain" description="BPL/LPL catalytic" evidence="10">
    <location>
        <begin position="34"/>
        <end position="212"/>
    </location>
</feature>
<dbReference type="Gene3D" id="3.30.930.10">
    <property type="entry name" value="Bira Bifunctional Protein, Domain 2"/>
    <property type="match status" value="1"/>
</dbReference>
<evidence type="ECO:0000313" key="11">
    <source>
        <dbReference type="EMBL" id="EDY17984.1"/>
    </source>
</evidence>
<dbReference type="SUPFAM" id="SSF55681">
    <property type="entry name" value="Class II aaRS and biotin synthetases"/>
    <property type="match status" value="1"/>
</dbReference>
<dbReference type="EC" id="2.3.1.181" evidence="5 6"/>
<evidence type="ECO:0000256" key="9">
    <source>
        <dbReference type="PIRSR" id="PIRSR016262-3"/>
    </source>
</evidence>
<dbReference type="InParanoid" id="B4D675"/>
<keyword evidence="12" id="KW-1185">Reference proteome</keyword>
<dbReference type="RefSeq" id="WP_006981737.1">
    <property type="nucleotide sequence ID" value="NZ_ABVL01000015.1"/>
</dbReference>
<dbReference type="FunCoup" id="B4D675">
    <property type="interactions" value="314"/>
</dbReference>
<dbReference type="Proteomes" id="UP000005824">
    <property type="component" value="Unassembled WGS sequence"/>
</dbReference>
<evidence type="ECO:0000256" key="3">
    <source>
        <dbReference type="ARBA" id="ARBA00023315"/>
    </source>
</evidence>
<feature type="binding site" evidence="5 8">
    <location>
        <begin position="75"/>
        <end position="82"/>
    </location>
    <ligand>
        <name>substrate</name>
    </ligand>
</feature>
<keyword evidence="3 5" id="KW-0012">Acyltransferase</keyword>
<comment type="catalytic activity">
    <reaction evidence="5 6">
        <text>octanoyl-[ACP] + L-lysyl-[protein] = N(6)-octanoyl-L-lysyl-[protein] + holo-[ACP] + H(+)</text>
        <dbReference type="Rhea" id="RHEA:17665"/>
        <dbReference type="Rhea" id="RHEA-COMP:9636"/>
        <dbReference type="Rhea" id="RHEA-COMP:9685"/>
        <dbReference type="Rhea" id="RHEA-COMP:9752"/>
        <dbReference type="Rhea" id="RHEA-COMP:9928"/>
        <dbReference type="ChEBI" id="CHEBI:15378"/>
        <dbReference type="ChEBI" id="CHEBI:29969"/>
        <dbReference type="ChEBI" id="CHEBI:64479"/>
        <dbReference type="ChEBI" id="CHEBI:78463"/>
        <dbReference type="ChEBI" id="CHEBI:78809"/>
        <dbReference type="EC" id="2.3.1.181"/>
    </reaction>
</comment>
<dbReference type="PROSITE" id="PS01313">
    <property type="entry name" value="LIPB"/>
    <property type="match status" value="1"/>
</dbReference>
<dbReference type="GO" id="GO:0009249">
    <property type="term" value="P:protein lipoylation"/>
    <property type="evidence" value="ECO:0007669"/>
    <property type="project" value="InterPro"/>
</dbReference>
<comment type="similarity">
    <text evidence="5 6">Belongs to the LipB family.</text>
</comment>
<sequence length="217" mass="23509">MNSSMLSIRWLGRVKYSDALALQEELVACKASDPSAPDELLLLEHEPVYTIGRTPDQSSLRDAAALPHPLVQTNRGGQATYHGPGQLVGYPILDLRVRGQDLHRYLRNLEETLIALLGDYGLAAGRSPGQTGVWIGGRKIASIGVGVRRWISMHGFALNVSGDLAPFTAITPCGIVGVEMTSVSRECGREVSVREVAERIEPHFQAHDQLVPAAPAR</sequence>
<comment type="pathway">
    <text evidence="1 5 6">Protein modification; protein lipoylation via endogenous pathway; protein N(6)-(lipoyl)lysine from octanoyl-[acyl-carrier-protein]: step 1/2.</text>
</comment>
<dbReference type="PANTHER" id="PTHR10993:SF7">
    <property type="entry name" value="LIPOYLTRANSFERASE 2, MITOCHONDRIAL-RELATED"/>
    <property type="match status" value="1"/>
</dbReference>
<dbReference type="HAMAP" id="MF_00013">
    <property type="entry name" value="LipB"/>
    <property type="match status" value="1"/>
</dbReference>
<evidence type="ECO:0000256" key="7">
    <source>
        <dbReference type="PIRSR" id="PIRSR016262-1"/>
    </source>
</evidence>
<dbReference type="InterPro" id="IPR000544">
    <property type="entry name" value="Octanoyltransferase"/>
</dbReference>
<comment type="miscellaneous">
    <text evidence="5">In the reaction, the free carboxyl group of octanoic acid is attached via an amide linkage to the epsilon-amino group of a specific lysine residue of lipoyl domains of lipoate-dependent enzymes.</text>
</comment>
<keyword evidence="11" id="KW-0436">Ligase</keyword>
<keyword evidence="2 5" id="KW-0808">Transferase</keyword>
<comment type="function">
    <text evidence="4 5 6">Catalyzes the transfer of endogenously produced octanoic acid from octanoyl-acyl-carrier-protein onto the lipoyl domains of lipoate-dependent enzymes. Lipoyl-ACP can also act as a substrate although octanoyl-ACP is likely to be the physiological substrate.</text>
</comment>
<dbReference type="AlphaFoldDB" id="B4D675"/>
<feature type="binding site" evidence="5 8">
    <location>
        <begin position="142"/>
        <end position="144"/>
    </location>
    <ligand>
        <name>substrate</name>
    </ligand>
</feature>
<dbReference type="GO" id="GO:0033819">
    <property type="term" value="F:lipoyl(octanoyl) transferase activity"/>
    <property type="evidence" value="ECO:0007669"/>
    <property type="project" value="UniProtKB-EC"/>
</dbReference>
<comment type="subcellular location">
    <subcellularLocation>
        <location evidence="5">Cytoplasm</location>
    </subcellularLocation>
</comment>
<dbReference type="NCBIfam" id="TIGR00214">
    <property type="entry name" value="lipB"/>
    <property type="match status" value="1"/>
</dbReference>
<dbReference type="InterPro" id="IPR045864">
    <property type="entry name" value="aa-tRNA-synth_II/BPL/LPL"/>
</dbReference>
<evidence type="ECO:0000313" key="12">
    <source>
        <dbReference type="Proteomes" id="UP000005824"/>
    </source>
</evidence>
<protein>
    <recommendedName>
        <fullName evidence="5 6">Octanoyltransferase</fullName>
        <ecNumber evidence="5 6">2.3.1.181</ecNumber>
    </recommendedName>
    <alternativeName>
        <fullName evidence="5">Lipoate-protein ligase B</fullName>
    </alternativeName>
    <alternativeName>
        <fullName evidence="5">Lipoyl/octanoyl transferase</fullName>
    </alternativeName>
    <alternativeName>
        <fullName evidence="5">Octanoyl-[acyl-carrier-protein]-protein N-octanoyltransferase</fullName>
    </alternativeName>
</protein>
<evidence type="ECO:0000256" key="8">
    <source>
        <dbReference type="PIRSR" id="PIRSR016262-2"/>
    </source>
</evidence>
<dbReference type="InterPro" id="IPR004143">
    <property type="entry name" value="BPL_LPL_catalytic"/>
</dbReference>
<proteinExistence type="inferred from homology"/>
<dbReference type="STRING" id="497964.CfE428DRAFT_4414"/>
<dbReference type="PANTHER" id="PTHR10993">
    <property type="entry name" value="OCTANOYLTRANSFERASE"/>
    <property type="match status" value="1"/>
</dbReference>
<feature type="site" description="Lowers pKa of active site Cys" evidence="5 9">
    <location>
        <position position="139"/>
    </location>
</feature>
<dbReference type="PIRSF" id="PIRSF016262">
    <property type="entry name" value="LPLase"/>
    <property type="match status" value="1"/>
</dbReference>
<evidence type="ECO:0000256" key="4">
    <source>
        <dbReference type="ARBA" id="ARBA00024732"/>
    </source>
</evidence>
<dbReference type="eggNOG" id="COG0321">
    <property type="taxonomic scope" value="Bacteria"/>
</dbReference>